<organism evidence="1 2">
    <name type="scientific">Mucilaginibacter xinganensis</name>
    <dbReference type="NCBI Taxonomy" id="1234841"/>
    <lineage>
        <taxon>Bacteria</taxon>
        <taxon>Pseudomonadati</taxon>
        <taxon>Bacteroidota</taxon>
        <taxon>Sphingobacteriia</taxon>
        <taxon>Sphingobacteriales</taxon>
        <taxon>Sphingobacteriaceae</taxon>
        <taxon>Mucilaginibacter</taxon>
    </lineage>
</organism>
<dbReference type="AlphaFoldDB" id="A0A223P191"/>
<gene>
    <name evidence="1" type="ORF">MuYL_3997</name>
</gene>
<evidence type="ECO:0000313" key="2">
    <source>
        <dbReference type="Proteomes" id="UP000215002"/>
    </source>
</evidence>
<sequence>MGVVISPYAMYQNNRETSPFNFDKKPDTIYCYKCHIVNDRLYLCRKDTPTEN</sequence>
<dbReference type="KEGG" id="muc:MuYL_3997"/>
<protein>
    <submittedName>
        <fullName evidence="1">Uncharacterized protein</fullName>
    </submittedName>
</protein>
<name>A0A223P191_9SPHI</name>
<accession>A0A223P191</accession>
<dbReference type="EMBL" id="CP022743">
    <property type="protein sequence ID" value="ASU35882.1"/>
    <property type="molecule type" value="Genomic_DNA"/>
</dbReference>
<reference evidence="1 2" key="1">
    <citation type="submission" date="2017-08" db="EMBL/GenBank/DDBJ databases">
        <title>Complete genome sequence of Mucilaginibacter sp. strain BJC16-A31.</title>
        <authorList>
            <consortium name="Henan University of Science and Technology"/>
            <person name="You X."/>
        </authorList>
    </citation>
    <scope>NUCLEOTIDE SEQUENCE [LARGE SCALE GENOMIC DNA]</scope>
    <source>
        <strain evidence="1 2">BJC16-A31</strain>
    </source>
</reference>
<dbReference type="Proteomes" id="UP000215002">
    <property type="component" value="Chromosome"/>
</dbReference>
<proteinExistence type="predicted"/>
<evidence type="ECO:0000313" key="1">
    <source>
        <dbReference type="EMBL" id="ASU35882.1"/>
    </source>
</evidence>
<keyword evidence="2" id="KW-1185">Reference proteome</keyword>